<evidence type="ECO:0000256" key="5">
    <source>
        <dbReference type="SAM" id="Phobius"/>
    </source>
</evidence>
<evidence type="ECO:0000256" key="4">
    <source>
        <dbReference type="ARBA" id="ARBA00023136"/>
    </source>
</evidence>
<dbReference type="AlphaFoldDB" id="A0A6G5QIZ0"/>
<dbReference type="Proteomes" id="UP000503264">
    <property type="component" value="Chromosome"/>
</dbReference>
<feature type="transmembrane region" description="Helical" evidence="5">
    <location>
        <begin position="12"/>
        <end position="35"/>
    </location>
</feature>
<keyword evidence="3 5" id="KW-1133">Transmembrane helix</keyword>
<feature type="transmembrane region" description="Helical" evidence="5">
    <location>
        <begin position="179"/>
        <end position="198"/>
    </location>
</feature>
<dbReference type="EMBL" id="CP012542">
    <property type="protein sequence ID" value="QCD45547.1"/>
    <property type="molecule type" value="Genomic_DNA"/>
</dbReference>
<gene>
    <name evidence="7" type="ORF">CMUC_1800</name>
</gene>
<feature type="transmembrane region" description="Helical" evidence="5">
    <location>
        <begin position="151"/>
        <end position="167"/>
    </location>
</feature>
<feature type="transmembrane region" description="Helical" evidence="5">
    <location>
        <begin position="70"/>
        <end position="90"/>
    </location>
</feature>
<dbReference type="InterPro" id="IPR037185">
    <property type="entry name" value="EmrE-like"/>
</dbReference>
<evidence type="ECO:0000313" key="7">
    <source>
        <dbReference type="EMBL" id="QCD45547.1"/>
    </source>
</evidence>
<keyword evidence="2 5" id="KW-0812">Transmembrane</keyword>
<reference evidence="7 8" key="1">
    <citation type="submission" date="2016-07" db="EMBL/GenBank/DDBJ databases">
        <title>Comparative genomics of the Campylobacter concisus group.</title>
        <authorList>
            <person name="Miller W.G."/>
            <person name="Yee E."/>
            <person name="Chapman M.H."/>
            <person name="Huynh S."/>
            <person name="Bono J.L."/>
            <person name="On S.L.W."/>
            <person name="StLeger J."/>
            <person name="Foster G."/>
            <person name="Parker C.T."/>
        </authorList>
    </citation>
    <scope>NUCLEOTIDE SEQUENCE [LARGE SCALE GENOMIC DNA]</scope>
    <source>
        <strain evidence="7 8">CCUG 21559</strain>
    </source>
</reference>
<evidence type="ECO:0000259" key="6">
    <source>
        <dbReference type="Pfam" id="PF00892"/>
    </source>
</evidence>
<dbReference type="GO" id="GO:0016020">
    <property type="term" value="C:membrane"/>
    <property type="evidence" value="ECO:0007669"/>
    <property type="project" value="UniProtKB-SubCell"/>
</dbReference>
<evidence type="ECO:0000256" key="1">
    <source>
        <dbReference type="ARBA" id="ARBA00004141"/>
    </source>
</evidence>
<keyword evidence="8" id="KW-1185">Reference proteome</keyword>
<dbReference type="Pfam" id="PF00892">
    <property type="entry name" value="EamA"/>
    <property type="match status" value="1"/>
</dbReference>
<feature type="transmembrane region" description="Helical" evidence="5">
    <location>
        <begin position="250"/>
        <end position="270"/>
    </location>
</feature>
<sequence>MLKRLIIRNLGVYYMLIACLMFAMTGAFAKVLGAYMPSIEVVFFRNIIGLIIVVYAILKFRQTQTGGHFWLLMFRGFIGTMAMFAFFYNVAHINLAAAFTFSKTSPIFTAILATIVFKEILSLKGWGAIAIGFVGILLIIQPNLGISKTDVIGIFSGIGAALAYTSVRELKKSYTTNTIVLTFMIWGTILPLIFMSLAEFLSYEPLDFLISKFVMPSWHNALFIVLMGITGFLFQIYMTKSYAAAKKAGVVAAVSYADVVFTLVIGFFMGDSLPNMVAFFGIILVVFSGILVAREK</sequence>
<protein>
    <submittedName>
        <fullName evidence="7">Putative membrane protein, putative permease (EamA domain), type 1</fullName>
    </submittedName>
</protein>
<evidence type="ECO:0000256" key="3">
    <source>
        <dbReference type="ARBA" id="ARBA00022989"/>
    </source>
</evidence>
<feature type="transmembrane region" description="Helical" evidence="5">
    <location>
        <begin position="276"/>
        <end position="293"/>
    </location>
</feature>
<dbReference type="PANTHER" id="PTHR22911">
    <property type="entry name" value="ACYL-MALONYL CONDENSING ENZYME-RELATED"/>
    <property type="match status" value="1"/>
</dbReference>
<feature type="transmembrane region" description="Helical" evidence="5">
    <location>
        <begin position="218"/>
        <end position="238"/>
    </location>
</feature>
<dbReference type="SUPFAM" id="SSF103481">
    <property type="entry name" value="Multidrug resistance efflux transporter EmrE"/>
    <property type="match status" value="2"/>
</dbReference>
<dbReference type="InterPro" id="IPR000620">
    <property type="entry name" value="EamA_dom"/>
</dbReference>
<organism evidence="7 8">
    <name type="scientific">Campylobacter mucosalis CCUG 21559</name>
    <dbReference type="NCBI Taxonomy" id="1032067"/>
    <lineage>
        <taxon>Bacteria</taxon>
        <taxon>Pseudomonadati</taxon>
        <taxon>Campylobacterota</taxon>
        <taxon>Epsilonproteobacteria</taxon>
        <taxon>Campylobacterales</taxon>
        <taxon>Campylobacteraceae</taxon>
        <taxon>Campylobacter</taxon>
    </lineage>
</organism>
<accession>A0A6G5QIZ0</accession>
<dbReference type="RefSeq" id="WP_169763700.1">
    <property type="nucleotide sequence ID" value="NZ_CP012542.1"/>
</dbReference>
<evidence type="ECO:0000313" key="8">
    <source>
        <dbReference type="Proteomes" id="UP000503264"/>
    </source>
</evidence>
<proteinExistence type="predicted"/>
<keyword evidence="4 5" id="KW-0472">Membrane</keyword>
<name>A0A6G5QIZ0_9BACT</name>
<feature type="transmembrane region" description="Helical" evidence="5">
    <location>
        <begin position="126"/>
        <end position="145"/>
    </location>
</feature>
<feature type="transmembrane region" description="Helical" evidence="5">
    <location>
        <begin position="41"/>
        <end position="58"/>
    </location>
</feature>
<evidence type="ECO:0000256" key="2">
    <source>
        <dbReference type="ARBA" id="ARBA00022692"/>
    </source>
</evidence>
<feature type="domain" description="EamA" evidence="6">
    <location>
        <begin position="10"/>
        <end position="140"/>
    </location>
</feature>
<feature type="transmembrane region" description="Helical" evidence="5">
    <location>
        <begin position="96"/>
        <end position="117"/>
    </location>
</feature>
<comment type="subcellular location">
    <subcellularLocation>
        <location evidence="1">Membrane</location>
        <topology evidence="1">Multi-pass membrane protein</topology>
    </subcellularLocation>
</comment>
<dbReference type="PROSITE" id="PS51257">
    <property type="entry name" value="PROKAR_LIPOPROTEIN"/>
    <property type="match status" value="1"/>
</dbReference>
<dbReference type="PANTHER" id="PTHR22911:SF6">
    <property type="entry name" value="SOLUTE CARRIER FAMILY 35 MEMBER G1"/>
    <property type="match status" value="1"/>
</dbReference>